<accession>A0AA88GWN2</accession>
<keyword evidence="3" id="KW-1185">Reference proteome</keyword>
<dbReference type="GeneID" id="68093773"/>
<dbReference type="Proteomes" id="UP000816034">
    <property type="component" value="Unassembled WGS sequence"/>
</dbReference>
<reference evidence="2 3" key="1">
    <citation type="journal article" date="2018" name="BMC Genomics">
        <title>The genome of Naegleria lovaniensis, the basis for a comparative approach to unravel pathogenicity factors of the human pathogenic amoeba N. fowleri.</title>
        <authorList>
            <person name="Liechti N."/>
            <person name="Schurch N."/>
            <person name="Bruggmann R."/>
            <person name="Wittwer M."/>
        </authorList>
    </citation>
    <scope>NUCLEOTIDE SEQUENCE [LARGE SCALE GENOMIC DNA]</scope>
    <source>
        <strain evidence="2 3">ATCC 30569</strain>
    </source>
</reference>
<feature type="region of interest" description="Disordered" evidence="1">
    <location>
        <begin position="146"/>
        <end position="210"/>
    </location>
</feature>
<name>A0AA88GWN2_NAELO</name>
<gene>
    <name evidence="2" type="ORF">C9374_001317</name>
</gene>
<comment type="caution">
    <text evidence="2">The sequence shown here is derived from an EMBL/GenBank/DDBJ whole genome shotgun (WGS) entry which is preliminary data.</text>
</comment>
<dbReference type="EMBL" id="PYSW02000012">
    <property type="protein sequence ID" value="KAG2387723.1"/>
    <property type="molecule type" value="Genomic_DNA"/>
</dbReference>
<protein>
    <submittedName>
        <fullName evidence="2">Uncharacterized protein</fullName>
    </submittedName>
</protein>
<feature type="compositionally biased region" description="Polar residues" evidence="1">
    <location>
        <begin position="171"/>
        <end position="180"/>
    </location>
</feature>
<dbReference type="RefSeq" id="XP_044551715.1">
    <property type="nucleotide sequence ID" value="XM_044689014.1"/>
</dbReference>
<feature type="region of interest" description="Disordered" evidence="1">
    <location>
        <begin position="16"/>
        <end position="46"/>
    </location>
</feature>
<dbReference type="AlphaFoldDB" id="A0AA88GWN2"/>
<evidence type="ECO:0000313" key="3">
    <source>
        <dbReference type="Proteomes" id="UP000816034"/>
    </source>
</evidence>
<sequence length="210" mass="24613">MPSHLFTTQPGISLQFGSLDLGSNSQPKSHQQSNMNQSNPQANQQMQNGQYWTDPKTFIPYFPSQYPYHPQYYPYIYQYYQPTAGQGVNANKNFNQGFYQQQEGYGMYNQHQTSTGTEENEQTHQDAYHYQMQQPYFVMYPQHNVDAKQKSESPQHNEQKTNNPYPYLPGYQSQYPQYFPNQMMYPTHYPSAGNTTTNPNSNTSQSQKKW</sequence>
<feature type="compositionally biased region" description="Low complexity" evidence="1">
    <location>
        <begin position="191"/>
        <end position="210"/>
    </location>
</feature>
<evidence type="ECO:0000313" key="2">
    <source>
        <dbReference type="EMBL" id="KAG2387723.1"/>
    </source>
</evidence>
<feature type="compositionally biased region" description="Basic and acidic residues" evidence="1">
    <location>
        <begin position="146"/>
        <end position="159"/>
    </location>
</feature>
<proteinExistence type="predicted"/>
<evidence type="ECO:0000256" key="1">
    <source>
        <dbReference type="SAM" id="MobiDB-lite"/>
    </source>
</evidence>
<organism evidence="2 3">
    <name type="scientific">Naegleria lovaniensis</name>
    <name type="common">Amoeba</name>
    <dbReference type="NCBI Taxonomy" id="51637"/>
    <lineage>
        <taxon>Eukaryota</taxon>
        <taxon>Discoba</taxon>
        <taxon>Heterolobosea</taxon>
        <taxon>Tetramitia</taxon>
        <taxon>Eutetramitia</taxon>
        <taxon>Vahlkampfiidae</taxon>
        <taxon>Naegleria</taxon>
    </lineage>
</organism>